<dbReference type="Proteomes" id="UP001056766">
    <property type="component" value="Unassembled WGS sequence"/>
</dbReference>
<feature type="transmembrane region" description="Helical" evidence="1">
    <location>
        <begin position="67"/>
        <end position="86"/>
    </location>
</feature>
<evidence type="ECO:0000313" key="2">
    <source>
        <dbReference type="EMBL" id="MCM1986842.1"/>
    </source>
</evidence>
<feature type="transmembrane region" description="Helical" evidence="1">
    <location>
        <begin position="30"/>
        <end position="55"/>
    </location>
</feature>
<dbReference type="EMBL" id="JAGSOI010000025">
    <property type="protein sequence ID" value="MCM1986842.1"/>
    <property type="molecule type" value="Genomic_DNA"/>
</dbReference>
<keyword evidence="1" id="KW-0812">Transmembrane</keyword>
<reference evidence="2" key="2">
    <citation type="submission" date="2021-04" db="EMBL/GenBank/DDBJ databases">
        <authorList>
            <person name="Dong X."/>
        </authorList>
    </citation>
    <scope>NUCLEOTIDE SEQUENCE</scope>
    <source>
        <strain evidence="2">LLY</strain>
    </source>
</reference>
<evidence type="ECO:0000256" key="1">
    <source>
        <dbReference type="SAM" id="Phobius"/>
    </source>
</evidence>
<keyword evidence="1" id="KW-0472">Membrane</keyword>
<accession>A0A9E4ZFR2</accession>
<comment type="caution">
    <text evidence="2">The sequence shown here is derived from an EMBL/GenBank/DDBJ whole genome shotgun (WGS) entry which is preliminary data.</text>
</comment>
<keyword evidence="1" id="KW-1133">Transmembrane helix</keyword>
<name>A0A9E4ZFR2_9EURY</name>
<gene>
    <name evidence="2" type="ORF">KDK67_07525</name>
</gene>
<organism evidence="2 3">
    <name type="scientific">Methanococcoides seepicolus</name>
    <dbReference type="NCBI Taxonomy" id="2828780"/>
    <lineage>
        <taxon>Archaea</taxon>
        <taxon>Methanobacteriati</taxon>
        <taxon>Methanobacteriota</taxon>
        <taxon>Stenosarchaea group</taxon>
        <taxon>Methanomicrobia</taxon>
        <taxon>Methanosarcinales</taxon>
        <taxon>Methanosarcinaceae</taxon>
        <taxon>Methanococcoides</taxon>
    </lineage>
</organism>
<sequence length="232" mass="26083">MSRLVATAGVCVFFLTLTIFHDFPFWIRGIFAGSIAGILGILFLPKLAAPSVTVMKNKTDFLSRKNIILVALIIVLLFSFSLYSSFTGNDLEFRISDPIEDVSYAGYADSEIDRPDYIDILRLESRVEGDSVILEMELAGEIDEDRDAEYVFYIATQEYSLWNHNIDLEEMEAEGTILRASIPVESLGNRRVFHVLAVASEYDISTDLNLNDACSNRNAIGEIREILKILTH</sequence>
<proteinExistence type="predicted"/>
<dbReference type="AlphaFoldDB" id="A0A9E4ZFR2"/>
<protein>
    <submittedName>
        <fullName evidence="2">Uncharacterized protein</fullName>
    </submittedName>
</protein>
<reference evidence="2" key="1">
    <citation type="journal article" date="2021" name="mSystems">
        <title>Bacteria and Archaea Synergistically Convert Glycine Betaine to Biogenic Methane in the Formosa Cold Seep of the South China Sea.</title>
        <authorList>
            <person name="Li L."/>
            <person name="Zhang W."/>
            <person name="Zhang S."/>
            <person name="Song L."/>
            <person name="Sun Q."/>
            <person name="Zhang H."/>
            <person name="Xiang H."/>
            <person name="Dong X."/>
        </authorList>
    </citation>
    <scope>NUCLEOTIDE SEQUENCE</scope>
    <source>
        <strain evidence="2">LLY</strain>
    </source>
</reference>
<evidence type="ECO:0000313" key="3">
    <source>
        <dbReference type="Proteomes" id="UP001056766"/>
    </source>
</evidence>
<keyword evidence="3" id="KW-1185">Reference proteome</keyword>
<dbReference type="RefSeq" id="WP_250868195.1">
    <property type="nucleotide sequence ID" value="NZ_JAGSOI010000025.1"/>
</dbReference>